<dbReference type="EMBL" id="JBJURJ010000002">
    <property type="protein sequence ID" value="MFM9327266.1"/>
    <property type="molecule type" value="Genomic_DNA"/>
</dbReference>
<dbReference type="Proteomes" id="UP001631969">
    <property type="component" value="Unassembled WGS sequence"/>
</dbReference>
<evidence type="ECO:0000313" key="1">
    <source>
        <dbReference type="EMBL" id="MFM9327266.1"/>
    </source>
</evidence>
<protein>
    <submittedName>
        <fullName evidence="1">Rpn family recombination-promoting nuclease/putative transposase</fullName>
    </submittedName>
</protein>
<comment type="caution">
    <text evidence="1">The sequence shown here is derived from an EMBL/GenBank/DDBJ whole genome shotgun (WGS) entry which is preliminary data.</text>
</comment>
<proteinExistence type="predicted"/>
<gene>
    <name evidence="1" type="ORF">ACI1P1_03035</name>
</gene>
<organism evidence="1 2">
    <name type="scientific">Paenibacillus mesotrionivorans</name>
    <dbReference type="NCBI Taxonomy" id="3160968"/>
    <lineage>
        <taxon>Bacteria</taxon>
        <taxon>Bacillati</taxon>
        <taxon>Bacillota</taxon>
        <taxon>Bacilli</taxon>
        <taxon>Bacillales</taxon>
        <taxon>Paenibacillaceae</taxon>
        <taxon>Paenibacillus</taxon>
    </lineage>
</organism>
<sequence length="321" mass="37520">MKQNRPPSHDEALKKLLQTFFAEFLELFLPEVAEQLDHRETRFLQQELLVDVVGGESRELDLLLATRFRDKDAYVLVHFEPQSYREADFHERMFIYFSRLFELYRKEFKLIIPIAVFSMDGVRQERDSIRMHVGEHEILQFRFLQVKLKSHNWRDFMDSDNPVAAALLAKMRYTKKEARELRTAYLRMLLRLGDKLDAAKLALIMSVADLYYKPVPQEDEDIIRQLQAEGFRGGRKIMELMPAWKRWGYEEGLEKGIEQGIEKGIEKGMEKGLEQGLETAARNLIAMGMDDAAVIKATGLSPHKIRALRNLPEDHVSRRPN</sequence>
<keyword evidence="2" id="KW-1185">Reference proteome</keyword>
<name>A0ACC7NT88_9BACL</name>
<evidence type="ECO:0000313" key="2">
    <source>
        <dbReference type="Proteomes" id="UP001631969"/>
    </source>
</evidence>
<reference evidence="1" key="1">
    <citation type="submission" date="2024-12" db="EMBL/GenBank/DDBJ databases">
        <authorList>
            <person name="Wu N."/>
        </authorList>
    </citation>
    <scope>NUCLEOTIDE SEQUENCE</scope>
    <source>
        <strain evidence="1">P15</strain>
    </source>
</reference>
<accession>A0ACC7NT88</accession>